<organism evidence="1 2">
    <name type="scientific">Pseudomonas fluorescens</name>
    <dbReference type="NCBI Taxonomy" id="294"/>
    <lineage>
        <taxon>Bacteria</taxon>
        <taxon>Pseudomonadati</taxon>
        <taxon>Pseudomonadota</taxon>
        <taxon>Gammaproteobacteria</taxon>
        <taxon>Pseudomonadales</taxon>
        <taxon>Pseudomonadaceae</taxon>
        <taxon>Pseudomonas</taxon>
    </lineage>
</organism>
<protein>
    <submittedName>
        <fullName evidence="1">Uncharacterized protein</fullName>
    </submittedName>
</protein>
<name>A0A5E7FUS1_PSEFL</name>
<evidence type="ECO:0000313" key="2">
    <source>
        <dbReference type="Proteomes" id="UP000409037"/>
    </source>
</evidence>
<dbReference type="AlphaFoldDB" id="A0A5E7FUS1"/>
<reference evidence="1 2" key="1">
    <citation type="submission" date="2019-09" db="EMBL/GenBank/DDBJ databases">
        <authorList>
            <person name="Chandra G."/>
            <person name="Truman W A."/>
        </authorList>
    </citation>
    <scope>NUCLEOTIDE SEQUENCE [LARGE SCALE GENOMIC DNA]</scope>
    <source>
        <strain evidence="1">PS833</strain>
    </source>
</reference>
<gene>
    <name evidence="1" type="ORF">PS833_05955</name>
</gene>
<sequence length="55" mass="5813">MQKTQNAKPLQVAKFTADAMRLGGSTSANQRRFMKAAVLKGKDMEPVGVMAGACA</sequence>
<accession>A0A5E7FUS1</accession>
<evidence type="ECO:0000313" key="1">
    <source>
        <dbReference type="EMBL" id="VVO42107.1"/>
    </source>
</evidence>
<dbReference type="RefSeq" id="WP_191635394.1">
    <property type="nucleotide sequence ID" value="NZ_CABVHU010000023.1"/>
</dbReference>
<proteinExistence type="predicted"/>
<dbReference type="EMBL" id="CABVHU010000023">
    <property type="protein sequence ID" value="VVO42107.1"/>
    <property type="molecule type" value="Genomic_DNA"/>
</dbReference>
<dbReference type="Proteomes" id="UP000409037">
    <property type="component" value="Unassembled WGS sequence"/>
</dbReference>